<evidence type="ECO:0000256" key="1">
    <source>
        <dbReference type="SAM" id="MobiDB-lite"/>
    </source>
</evidence>
<evidence type="ECO:0000313" key="2">
    <source>
        <dbReference type="EMBL" id="SMQ48699.1"/>
    </source>
</evidence>
<reference evidence="2 3" key="1">
    <citation type="submission" date="2016-06" db="EMBL/GenBank/DDBJ databases">
        <authorList>
            <person name="Kjaerup R.B."/>
            <person name="Dalgaard T.S."/>
            <person name="Juul-Madsen H.R."/>
        </authorList>
    </citation>
    <scope>NUCLEOTIDE SEQUENCE [LARGE SCALE GENOMIC DNA]</scope>
</reference>
<protein>
    <submittedName>
        <fullName evidence="2">Uncharacterized protein</fullName>
    </submittedName>
</protein>
<keyword evidence="3" id="KW-1185">Reference proteome</keyword>
<organism evidence="2 3">
    <name type="scientific">Zymoseptoria tritici (strain ST99CH_3D7)</name>
    <dbReference type="NCBI Taxonomy" id="1276538"/>
    <lineage>
        <taxon>Eukaryota</taxon>
        <taxon>Fungi</taxon>
        <taxon>Dikarya</taxon>
        <taxon>Ascomycota</taxon>
        <taxon>Pezizomycotina</taxon>
        <taxon>Dothideomycetes</taxon>
        <taxon>Dothideomycetidae</taxon>
        <taxon>Mycosphaerellales</taxon>
        <taxon>Mycosphaerellaceae</taxon>
        <taxon>Zymoseptoria</taxon>
    </lineage>
</organism>
<feature type="region of interest" description="Disordered" evidence="1">
    <location>
        <begin position="1"/>
        <end position="41"/>
    </location>
</feature>
<dbReference type="AlphaFoldDB" id="A0A1X7RMR8"/>
<proteinExistence type="predicted"/>
<evidence type="ECO:0000313" key="3">
    <source>
        <dbReference type="Proteomes" id="UP000215127"/>
    </source>
</evidence>
<dbReference type="EMBL" id="LT853694">
    <property type="protein sequence ID" value="SMQ48699.1"/>
    <property type="molecule type" value="Genomic_DNA"/>
</dbReference>
<sequence>MPMRLRHSCDGHIRPTARPSSLASPARTLARSIPPRSSAQRSGADYFFRFPGCRWKIRHDAFETSPIGKHHLMKCRRSGFLPRRCVVLCCY</sequence>
<name>A0A1X7RMR8_ZYMT9</name>
<accession>A0A1X7RMR8</accession>
<gene>
    <name evidence="2" type="ORF">ZT3D7_G3849</name>
</gene>
<dbReference type="Proteomes" id="UP000215127">
    <property type="component" value="Chromosome 3"/>
</dbReference>